<dbReference type="EMBL" id="JBHUDC010000008">
    <property type="protein sequence ID" value="MFD1515244.1"/>
    <property type="molecule type" value="Genomic_DNA"/>
</dbReference>
<reference evidence="2 3" key="1">
    <citation type="journal article" date="2019" name="Int. J. Syst. Evol. Microbiol.">
        <title>The Global Catalogue of Microorganisms (GCM) 10K type strain sequencing project: providing services to taxonomists for standard genome sequencing and annotation.</title>
        <authorList>
            <consortium name="The Broad Institute Genomics Platform"/>
            <consortium name="The Broad Institute Genome Sequencing Center for Infectious Disease"/>
            <person name="Wu L."/>
            <person name="Ma J."/>
        </authorList>
    </citation>
    <scope>NUCLEOTIDE SEQUENCE [LARGE SCALE GENOMIC DNA]</scope>
    <source>
        <strain evidence="2 3">CGMCC 1.12563</strain>
    </source>
</reference>
<keyword evidence="1" id="KW-0812">Transmembrane</keyword>
<keyword evidence="1" id="KW-1133">Transmembrane helix</keyword>
<evidence type="ECO:0000313" key="3">
    <source>
        <dbReference type="Proteomes" id="UP001597187"/>
    </source>
</evidence>
<feature type="transmembrane region" description="Helical" evidence="1">
    <location>
        <begin position="36"/>
        <end position="62"/>
    </location>
</feature>
<sequence>MSTDADDRGEIHPEENRGEITPTAAEDIAAIVRDGIIGAAGGFVGTAMMTVILLIAQVLGAFDFDAFADIAGLVGLDAVLDPGLTVAAGYLIFLAGGMTTWPLLYASVERYLPGSSLPLRGVSFGFVLWTGFVIAFYGDQTGDALYIYIVATLLAHFAYGFGLGLVFEYFATREDIV</sequence>
<dbReference type="AlphaFoldDB" id="A0ABD6B0C5"/>
<protein>
    <submittedName>
        <fullName evidence="2">DUF6789 family protein</fullName>
    </submittedName>
</protein>
<organism evidence="2 3">
    <name type="scientific">Halomarina rubra</name>
    <dbReference type="NCBI Taxonomy" id="2071873"/>
    <lineage>
        <taxon>Archaea</taxon>
        <taxon>Methanobacteriati</taxon>
        <taxon>Methanobacteriota</taxon>
        <taxon>Stenosarchaea group</taxon>
        <taxon>Halobacteria</taxon>
        <taxon>Halobacteriales</taxon>
        <taxon>Natronomonadaceae</taxon>
        <taxon>Halomarina</taxon>
    </lineage>
</organism>
<evidence type="ECO:0000313" key="2">
    <source>
        <dbReference type="EMBL" id="MFD1515244.1"/>
    </source>
</evidence>
<accession>A0ABD6B0C5</accession>
<proteinExistence type="predicted"/>
<dbReference type="Pfam" id="PF20587">
    <property type="entry name" value="DUF6789"/>
    <property type="match status" value="1"/>
</dbReference>
<dbReference type="InterPro" id="IPR046739">
    <property type="entry name" value="DUF6789"/>
</dbReference>
<keyword evidence="1" id="KW-0472">Membrane</keyword>
<dbReference type="Proteomes" id="UP001597187">
    <property type="component" value="Unassembled WGS sequence"/>
</dbReference>
<name>A0ABD6B0C5_9EURY</name>
<feature type="transmembrane region" description="Helical" evidence="1">
    <location>
        <begin position="117"/>
        <end position="138"/>
    </location>
</feature>
<keyword evidence="3" id="KW-1185">Reference proteome</keyword>
<evidence type="ECO:0000256" key="1">
    <source>
        <dbReference type="SAM" id="Phobius"/>
    </source>
</evidence>
<feature type="transmembrane region" description="Helical" evidence="1">
    <location>
        <begin position="82"/>
        <end position="105"/>
    </location>
</feature>
<feature type="transmembrane region" description="Helical" evidence="1">
    <location>
        <begin position="144"/>
        <end position="171"/>
    </location>
</feature>
<dbReference type="RefSeq" id="WP_250875165.1">
    <property type="nucleotide sequence ID" value="NZ_JALXFV010000008.1"/>
</dbReference>
<comment type="caution">
    <text evidence="2">The sequence shown here is derived from an EMBL/GenBank/DDBJ whole genome shotgun (WGS) entry which is preliminary data.</text>
</comment>
<gene>
    <name evidence="2" type="ORF">ACFSBT_18340</name>
</gene>